<dbReference type="RefSeq" id="XP_019504825.1">
    <property type="nucleotide sequence ID" value="XM_019649280.1"/>
</dbReference>
<evidence type="ECO:0000313" key="5">
    <source>
        <dbReference type="RefSeq" id="XP_019504825.1"/>
    </source>
</evidence>
<feature type="transmembrane region" description="Helical" evidence="2">
    <location>
        <begin position="710"/>
        <end position="727"/>
    </location>
</feature>
<evidence type="ECO:0000313" key="4">
    <source>
        <dbReference type="Proteomes" id="UP000694851"/>
    </source>
</evidence>
<protein>
    <submittedName>
        <fullName evidence="5">Heparan-alpha-glucosaminide N-acetyltransferase isoform X1</fullName>
    </submittedName>
</protein>
<dbReference type="Pfam" id="PF07786">
    <property type="entry name" value="HGSNAT_cat"/>
    <property type="match status" value="1"/>
</dbReference>
<keyword evidence="2" id="KW-0812">Transmembrane</keyword>
<feature type="transmembrane region" description="Helical" evidence="2">
    <location>
        <begin position="747"/>
        <end position="765"/>
    </location>
</feature>
<dbReference type="KEGG" id="hai:109386280"/>
<feature type="transmembrane region" description="Helical" evidence="2">
    <location>
        <begin position="679"/>
        <end position="698"/>
    </location>
</feature>
<dbReference type="PANTHER" id="PTHR31061:SF37">
    <property type="entry name" value="HEPARAN-ALPHA-GLUCOSAMINIDE N-ACETYLTRANSFERASE"/>
    <property type="match status" value="1"/>
</dbReference>
<feature type="transmembrane region" description="Helical" evidence="2">
    <location>
        <begin position="452"/>
        <end position="471"/>
    </location>
</feature>
<feature type="transmembrane region" description="Helical" evidence="2">
    <location>
        <begin position="419"/>
        <end position="440"/>
    </location>
</feature>
<dbReference type="GO" id="GO:0007041">
    <property type="term" value="P:lysosomal transport"/>
    <property type="evidence" value="ECO:0007669"/>
    <property type="project" value="TreeGrafter"/>
</dbReference>
<dbReference type="AlphaFoldDB" id="A0A8B7RZZ0"/>
<feature type="transmembrane region" description="Helical" evidence="2">
    <location>
        <begin position="641"/>
        <end position="659"/>
    </location>
</feature>
<dbReference type="InterPro" id="IPR012429">
    <property type="entry name" value="HGSNAT_cat"/>
</dbReference>
<dbReference type="CTD" id="138050"/>
<keyword evidence="2" id="KW-0472">Membrane</keyword>
<evidence type="ECO:0000256" key="1">
    <source>
        <dbReference type="SAM" id="MobiDB-lite"/>
    </source>
</evidence>
<feature type="transmembrane region" description="Helical" evidence="2">
    <location>
        <begin position="304"/>
        <end position="325"/>
    </location>
</feature>
<keyword evidence="4" id="KW-1185">Reference proteome</keyword>
<feature type="transmembrane region" description="Helical" evidence="2">
    <location>
        <begin position="491"/>
        <end position="509"/>
    </location>
</feature>
<feature type="domain" description="Heparan-alpha-glucosaminide N-acetyltransferase catalytic" evidence="3">
    <location>
        <begin position="377"/>
        <end position="499"/>
    </location>
</feature>
<keyword evidence="2" id="KW-1133">Transmembrane helix</keyword>
<dbReference type="OrthoDB" id="2149840at2759"/>
<feature type="transmembrane region" description="Helical" evidence="2">
    <location>
        <begin position="142"/>
        <end position="162"/>
    </location>
</feature>
<feature type="transmembrane region" description="Helical" evidence="2">
    <location>
        <begin position="383"/>
        <end position="399"/>
    </location>
</feature>
<feature type="compositionally biased region" description="Gly residues" evidence="1">
    <location>
        <begin position="107"/>
        <end position="117"/>
    </location>
</feature>
<reference evidence="5" key="1">
    <citation type="submission" date="2025-08" db="UniProtKB">
        <authorList>
            <consortium name="RefSeq"/>
        </authorList>
    </citation>
    <scope>IDENTIFICATION</scope>
    <source>
        <tissue evidence="5">Muscle</tissue>
    </source>
</reference>
<feature type="region of interest" description="Disordered" evidence="1">
    <location>
        <begin position="26"/>
        <end position="73"/>
    </location>
</feature>
<dbReference type="PANTHER" id="PTHR31061">
    <property type="entry name" value="LD22376P"/>
    <property type="match status" value="1"/>
</dbReference>
<dbReference type="GeneID" id="109386280"/>
<sequence length="773" mass="85177">MAGRRNLAECLSGEWSEAFWMFFSPRTKSTVAEKENPGSSLRKRPERRAESGPAPRTLPRGLAPPWAPAFPHPPRVTQAAVTAFEREVMTGARPCAAEKRRARERGGGGGGGGGGGPAANAAPGRERRLVEAAGGMSGARGAGLAMAALLLAASVLSAALLASGGSPERGAEAEPPRDLDKKRHIELKMDQALLLIHNELLGTNLTVYWNSERCYHCLLQALVNVSGSAEHGKPSIAAAAVSTQHGSILQLNDTLEEKEVCRLEYKFGEFGNYSLLVKHVHNGVSEIGCDLVVNKNPVDSNLPVSIAFLVGLVMIIAVCFLRFLLSLDDFNNWISKAINSRETDRLINSELGSPSRADQLSGDTQSEAWRPSAVRLRLHSMDTFRGIALILMVFVNYGGGKYWYFKHASWNGLTVADLVFPWFVFIMGSSIFLSMTTILQRGCSKLRLLGKIAWRSFLLICIGIIIVNPNYCLGPLSWDKVRIPGVLQRLGVTYFVVAVLELIFAKPVPDSCASERRCSSLQDVISSWPQWLFILMLESIWLVLTFFLPVPGCPTGYLGPGGIGDLGKYPNCTGGAAGYIDRLLLGDDHLYQHPSSTVLYHTTVAYDPEGILGTINSIVMAFLGVQAGKILLYYKDQTKDILIRFTAWCCFLGLISVAFTKISENEGFIPVNKNLWSVSYITTLSSFAFFILLLLYPLVDVKGLWTGAPFLYPGMNSILVYVGHEVFQNYFPFQWKLQDNQSHKEHLIQNIVATALWVFIAYILYKKKVFWKI</sequence>
<accession>A0A8B7RZZ0</accession>
<dbReference type="GO" id="GO:0005765">
    <property type="term" value="C:lysosomal membrane"/>
    <property type="evidence" value="ECO:0007669"/>
    <property type="project" value="TreeGrafter"/>
</dbReference>
<evidence type="ECO:0000256" key="2">
    <source>
        <dbReference type="SAM" id="Phobius"/>
    </source>
</evidence>
<organism evidence="4 5">
    <name type="scientific">Hipposideros armiger</name>
    <name type="common">Great Himalayan leaf-nosed bat</name>
    <dbReference type="NCBI Taxonomy" id="186990"/>
    <lineage>
        <taxon>Eukaryota</taxon>
        <taxon>Metazoa</taxon>
        <taxon>Chordata</taxon>
        <taxon>Craniata</taxon>
        <taxon>Vertebrata</taxon>
        <taxon>Euteleostomi</taxon>
        <taxon>Mammalia</taxon>
        <taxon>Eutheria</taxon>
        <taxon>Laurasiatheria</taxon>
        <taxon>Chiroptera</taxon>
        <taxon>Yinpterochiroptera</taxon>
        <taxon>Rhinolophoidea</taxon>
        <taxon>Hipposideridae</taxon>
        <taxon>Hipposideros</taxon>
    </lineage>
</organism>
<feature type="compositionally biased region" description="Basic and acidic residues" evidence="1">
    <location>
        <begin position="96"/>
        <end position="106"/>
    </location>
</feature>
<name>A0A8B7RZZ0_HIPAR</name>
<proteinExistence type="predicted"/>
<gene>
    <name evidence="5" type="primary">HGSNAT</name>
</gene>
<evidence type="ECO:0000259" key="3">
    <source>
        <dbReference type="Pfam" id="PF07786"/>
    </source>
</evidence>
<feature type="transmembrane region" description="Helical" evidence="2">
    <location>
        <begin position="530"/>
        <end position="550"/>
    </location>
</feature>
<feature type="region of interest" description="Disordered" evidence="1">
    <location>
        <begin position="92"/>
        <end position="123"/>
    </location>
</feature>
<dbReference type="Proteomes" id="UP000694851">
    <property type="component" value="Unplaced"/>
</dbReference>
<feature type="transmembrane region" description="Helical" evidence="2">
    <location>
        <begin position="611"/>
        <end position="634"/>
    </location>
</feature>